<dbReference type="InterPro" id="IPR027417">
    <property type="entry name" value="P-loop_NTPase"/>
</dbReference>
<proteinExistence type="evidence at transcript level"/>
<protein>
    <submittedName>
        <fullName evidence="1">Unkown protein</fullName>
    </submittedName>
</protein>
<dbReference type="PANTHER" id="PTHR10285">
    <property type="entry name" value="URIDINE KINASE"/>
    <property type="match status" value="1"/>
</dbReference>
<accession>R4WD82</accession>
<organism evidence="1">
    <name type="scientific">Riptortus pedestris</name>
    <name type="common">Bean bug</name>
    <dbReference type="NCBI Taxonomy" id="329032"/>
    <lineage>
        <taxon>Eukaryota</taxon>
        <taxon>Metazoa</taxon>
        <taxon>Ecdysozoa</taxon>
        <taxon>Arthropoda</taxon>
        <taxon>Hexapoda</taxon>
        <taxon>Insecta</taxon>
        <taxon>Pterygota</taxon>
        <taxon>Neoptera</taxon>
        <taxon>Paraneoptera</taxon>
        <taxon>Hemiptera</taxon>
        <taxon>Heteroptera</taxon>
        <taxon>Panheteroptera</taxon>
        <taxon>Pentatomomorpha</taxon>
        <taxon>Coreoidea</taxon>
        <taxon>Alydidae</taxon>
        <taxon>Riptortus</taxon>
    </lineage>
</organism>
<reference evidence="1" key="1">
    <citation type="journal article" date="2013" name="PLoS ONE">
        <title>Gene expression in gut symbiotic organ of stinkbug affected by extracellular bacterial symbiont.</title>
        <authorList>
            <person name="Futahashi R."/>
            <person name="Tanaka K."/>
            <person name="Tanahashi M."/>
            <person name="Nikoh N."/>
            <person name="Kikuchi Y."/>
            <person name="Lee B.L."/>
            <person name="Fukatsu T."/>
        </authorList>
    </citation>
    <scope>NUCLEOTIDE SEQUENCE</scope>
    <source>
        <tissue evidence="1">Midgut</tissue>
    </source>
</reference>
<dbReference type="EMBL" id="AK417463">
    <property type="protein sequence ID" value="BAN20678.1"/>
    <property type="molecule type" value="mRNA"/>
</dbReference>
<evidence type="ECO:0000313" key="1">
    <source>
        <dbReference type="EMBL" id="BAN20678.1"/>
    </source>
</evidence>
<dbReference type="AlphaFoldDB" id="R4WD82"/>
<dbReference type="Gene3D" id="3.40.50.300">
    <property type="entry name" value="P-loop containing nucleotide triphosphate hydrolases"/>
    <property type="match status" value="1"/>
</dbReference>
<sequence>MSSWVVIGLCGVTNSGKTSLSRAIANRYPGTLELCQDTYFLPVDSPNHVYAEGVNHFNWELMSALDMDKMVADVHKIIDREPLETESGILVLDGFLLLSHKQISSLCSIKVYLDLDYEEVRKRRLTRSYDPPDPPGYFDKVVWPESRKAKEHMFIRNKDILLLSGKNTIEQNLDKICEKLEHFNFKRIAPSKAS</sequence>
<dbReference type="SUPFAM" id="SSF52540">
    <property type="entry name" value="P-loop containing nucleoside triphosphate hydrolases"/>
    <property type="match status" value="1"/>
</dbReference>
<name>R4WD82_RIPPE</name>
<dbReference type="Pfam" id="PF13238">
    <property type="entry name" value="AAA_18"/>
    <property type="match status" value="1"/>
</dbReference>